<protein>
    <submittedName>
        <fullName evidence="1">Uncharacterized protein</fullName>
    </submittedName>
</protein>
<organism evidence="1 3">
    <name type="scientific">Rhizophagus clarus</name>
    <dbReference type="NCBI Taxonomy" id="94130"/>
    <lineage>
        <taxon>Eukaryota</taxon>
        <taxon>Fungi</taxon>
        <taxon>Fungi incertae sedis</taxon>
        <taxon>Mucoromycota</taxon>
        <taxon>Glomeromycotina</taxon>
        <taxon>Glomeromycetes</taxon>
        <taxon>Glomerales</taxon>
        <taxon>Glomeraceae</taxon>
        <taxon>Rhizophagus</taxon>
    </lineage>
</organism>
<dbReference type="OrthoDB" id="2425307at2759"/>
<dbReference type="Proteomes" id="UP000615446">
    <property type="component" value="Unassembled WGS sequence"/>
</dbReference>
<dbReference type="AlphaFoldDB" id="A0A8H3MC72"/>
<comment type="caution">
    <text evidence="1">The sequence shown here is derived from an EMBL/GenBank/DDBJ whole genome shotgun (WGS) entry which is preliminary data.</text>
</comment>
<evidence type="ECO:0000313" key="2">
    <source>
        <dbReference type="EMBL" id="GET04518.1"/>
    </source>
</evidence>
<reference evidence="1" key="1">
    <citation type="submission" date="2019-10" db="EMBL/GenBank/DDBJ databases">
        <title>Conservation and host-specific expression of non-tandemly repeated heterogenous ribosome RNA gene in arbuscular mycorrhizal fungi.</title>
        <authorList>
            <person name="Maeda T."/>
            <person name="Kobayashi Y."/>
            <person name="Nakagawa T."/>
            <person name="Ezawa T."/>
            <person name="Yamaguchi K."/>
            <person name="Bino T."/>
            <person name="Nishimoto Y."/>
            <person name="Shigenobu S."/>
            <person name="Kawaguchi M."/>
        </authorList>
    </citation>
    <scope>NUCLEOTIDE SEQUENCE</scope>
    <source>
        <strain evidence="1">HR1</strain>
    </source>
</reference>
<proteinExistence type="predicted"/>
<accession>A0A8H3MC72</accession>
<gene>
    <name evidence="1" type="ORF">RCL2_003081600</name>
    <name evidence="2" type="ORF">RCL2_003082000</name>
</gene>
<sequence>MPSWKYSFERLSKHKYVACVIHPKKVVCICGKKIKLNRKWEEDYLNRHVRRSGCKADEGQRTLYNWFKPIEIIEEEEEYESDVYDDMDDDDLIRIDEIDDDDQNQEFLDINVDEINNTGNPKKRKLICVGLQSEEISKYIKRTPAQFGGSRRVEIVARELFPHLFSQKFSRKKLDYKQKRKLNRQLFAESVWKIDRLSNSVRAKTCTGVAEKENICSECYSIRYNKNLNNKIARPLPLLINVKFTPKHYWEDNPLKKILQNFDLRDIWNNLNNESEIQSENPWITLADKALKGAFKEVPVFTGLCEVMSNAIERKMKNQSKKNMKYSDEFTNFLVILGGFSSRALDLFRQNLEGRTIQSIRQLRRSSEDCLTNPDLCYENVARFKRLIDSVQYVGPVVAMSDNTKLKPRLRYSPTLGCIIGSVLSKEETIINTYSDIPNVINKIKSERAIAKDVRAYILQIPLPKFPPIVIALIPNKGNDNSKTIGQLHRKLIQEIAPQLGIHILSIGSDGAITEFQAQQSIIDIQTSKRLSVQEPSLNIHFSCPVFDNIGPIVRVQDPKHAKKTARNAIISGARLLTFGTSSVRYDHFLTLINQHNSIMYKNDVIKLDKQDDAAAYRTFCSANFKQCLTHEFKVKEEMKGFAIYIFIMGELIDSYLNRNISPVERIRMALTSYFFLHLWHFHIKTLHRKYPDFVSIRQNFLSDQSFAILTSLCESMVLLIKAYRDYYPQIPFLPWLHGSESCEHFFGVARQINSDFDFFELIQMLPKISQYAKALRHKKLSFDKERSVREGYLFDFTSDELDKLSIDKLRLWPDDEQILKTIQLSHHLARDLAEYVGIVQPSDISIDIIIPQISIESNEIDISGSSIEMQPNEFNDENIDNEKYDLSSAISEASSEMKQITIEPGNEEQNSNDFIEGRSQLNEIDQPPDNLYILNNGDSVDLSHRHLLFDKLDFEFLYNQRKLHEAYCSKPLERKFKIVGANSRISEETSLIQPNKASHIVAYFTKNENPEQRFVTQREKRWKDNRKNVAITLAQLYAQELTKSKKERKSNKRNAQEGLIEIPNIETANICTNFPLMTGDYVFVRYGLQMCIGRVEALYFEAYNHHCYTQEAIKDLNDISYISLHVFIPLHLELFTDKVKEGCYILTHQIPSNIIYHIKPDGAVVEGNFLRLVGNEKQYYFNYFGREDIIKKMVE</sequence>
<name>A0A8H3MC72_9GLOM</name>
<evidence type="ECO:0000313" key="3">
    <source>
        <dbReference type="Proteomes" id="UP000615446"/>
    </source>
</evidence>
<dbReference type="EMBL" id="BLAL01000356">
    <property type="protein sequence ID" value="GET04518.1"/>
    <property type="molecule type" value="Genomic_DNA"/>
</dbReference>
<evidence type="ECO:0000313" key="1">
    <source>
        <dbReference type="EMBL" id="GET04514.1"/>
    </source>
</evidence>
<dbReference type="EMBL" id="BLAL01000356">
    <property type="protein sequence ID" value="GET04514.1"/>
    <property type="molecule type" value="Genomic_DNA"/>
</dbReference>